<comment type="caution">
    <text evidence="3">The sequence shown here is derived from an EMBL/GenBank/DDBJ whole genome shotgun (WGS) entry which is preliminary data.</text>
</comment>
<dbReference type="STRING" id="1810919.A0A3D8S4X2"/>
<dbReference type="OrthoDB" id="436496at2759"/>
<evidence type="ECO:0000256" key="1">
    <source>
        <dbReference type="SAM" id="MobiDB-lite"/>
    </source>
</evidence>
<dbReference type="GO" id="GO:0016491">
    <property type="term" value="F:oxidoreductase activity"/>
    <property type="evidence" value="ECO:0007669"/>
    <property type="project" value="InterPro"/>
</dbReference>
<dbReference type="CDD" id="cd06197">
    <property type="entry name" value="FNR_like_2"/>
    <property type="match status" value="1"/>
</dbReference>
<dbReference type="PANTHER" id="PTHR42815">
    <property type="entry name" value="FAD-BINDING, PUTATIVE (AFU_ORTHOLOGUE AFUA_6G07600)-RELATED"/>
    <property type="match status" value="1"/>
</dbReference>
<feature type="compositionally biased region" description="Polar residues" evidence="1">
    <location>
        <begin position="633"/>
        <end position="654"/>
    </location>
</feature>
<name>A0A3D8S4X2_9EURO</name>
<proteinExistence type="predicted"/>
<feature type="domain" description="FAD-binding FR-type" evidence="2">
    <location>
        <begin position="342"/>
        <end position="463"/>
    </location>
</feature>
<gene>
    <name evidence="3" type="ORF">DSM5745_04718</name>
</gene>
<dbReference type="PANTHER" id="PTHR42815:SF2">
    <property type="entry name" value="FAD-BINDING, PUTATIVE (AFU_ORTHOLOGUE AFUA_6G07600)-RELATED"/>
    <property type="match status" value="1"/>
</dbReference>
<evidence type="ECO:0000313" key="4">
    <source>
        <dbReference type="Proteomes" id="UP000256690"/>
    </source>
</evidence>
<dbReference type="Gene3D" id="2.40.30.10">
    <property type="entry name" value="Translation factors"/>
    <property type="match status" value="1"/>
</dbReference>
<dbReference type="Proteomes" id="UP000256690">
    <property type="component" value="Unassembled WGS sequence"/>
</dbReference>
<feature type="region of interest" description="Disordered" evidence="1">
    <location>
        <begin position="633"/>
        <end position="655"/>
    </location>
</feature>
<reference evidence="3 4" key="1">
    <citation type="journal article" date="2018" name="IMA Fungus">
        <title>IMA Genome-F 9: Draft genome sequence of Annulohypoxylon stygium, Aspergillus mulundensis, Berkeleyomyces basicola (syn. Thielaviopsis basicola), Ceratocystis smalleyi, two Cercospora beticola strains, Coleophoma cylindrospora, Fusarium fracticaudum, Phialophora cf. hyalina, and Morchella septimelata.</title>
        <authorList>
            <person name="Wingfield B.D."/>
            <person name="Bills G.F."/>
            <person name="Dong Y."/>
            <person name="Huang W."/>
            <person name="Nel W.J."/>
            <person name="Swalarsk-Parry B.S."/>
            <person name="Vaghefi N."/>
            <person name="Wilken P.M."/>
            <person name="An Z."/>
            <person name="de Beer Z.W."/>
            <person name="De Vos L."/>
            <person name="Chen L."/>
            <person name="Duong T.A."/>
            <person name="Gao Y."/>
            <person name="Hammerbacher A."/>
            <person name="Kikkert J.R."/>
            <person name="Li Y."/>
            <person name="Li H."/>
            <person name="Li K."/>
            <person name="Li Q."/>
            <person name="Liu X."/>
            <person name="Ma X."/>
            <person name="Naidoo K."/>
            <person name="Pethybridge S.J."/>
            <person name="Sun J."/>
            <person name="Steenkamp E.T."/>
            <person name="van der Nest M.A."/>
            <person name="van Wyk S."/>
            <person name="Wingfield M.J."/>
            <person name="Xiong C."/>
            <person name="Yue Q."/>
            <person name="Zhang X."/>
        </authorList>
    </citation>
    <scope>NUCLEOTIDE SEQUENCE [LARGE SCALE GENOMIC DNA]</scope>
    <source>
        <strain evidence="3 4">DSM 5745</strain>
    </source>
</reference>
<dbReference type="EMBL" id="PVWQ01000005">
    <property type="protein sequence ID" value="RDW81161.1"/>
    <property type="molecule type" value="Genomic_DNA"/>
</dbReference>
<keyword evidence="4" id="KW-1185">Reference proteome</keyword>
<feature type="region of interest" description="Disordered" evidence="1">
    <location>
        <begin position="672"/>
        <end position="731"/>
    </location>
</feature>
<evidence type="ECO:0000313" key="3">
    <source>
        <dbReference type="EMBL" id="RDW81161.1"/>
    </source>
</evidence>
<dbReference type="AlphaFoldDB" id="A0A3D8S4X2"/>
<protein>
    <recommendedName>
        <fullName evidence="2">FAD-binding FR-type domain-containing protein</fullName>
    </recommendedName>
</protein>
<feature type="compositionally biased region" description="Low complexity" evidence="1">
    <location>
        <begin position="691"/>
        <end position="703"/>
    </location>
</feature>
<dbReference type="InterPro" id="IPR017927">
    <property type="entry name" value="FAD-bd_FR_type"/>
</dbReference>
<dbReference type="InterPro" id="IPR017938">
    <property type="entry name" value="Riboflavin_synthase-like_b-brl"/>
</dbReference>
<dbReference type="SUPFAM" id="SSF63380">
    <property type="entry name" value="Riboflavin synthase domain-like"/>
    <property type="match status" value="1"/>
</dbReference>
<feature type="compositionally biased region" description="Polar residues" evidence="1">
    <location>
        <begin position="718"/>
        <end position="731"/>
    </location>
</feature>
<organism evidence="3 4">
    <name type="scientific">Aspergillus mulundensis</name>
    <dbReference type="NCBI Taxonomy" id="1810919"/>
    <lineage>
        <taxon>Eukaryota</taxon>
        <taxon>Fungi</taxon>
        <taxon>Dikarya</taxon>
        <taxon>Ascomycota</taxon>
        <taxon>Pezizomycotina</taxon>
        <taxon>Eurotiomycetes</taxon>
        <taxon>Eurotiomycetidae</taxon>
        <taxon>Eurotiales</taxon>
        <taxon>Aspergillaceae</taxon>
        <taxon>Aspergillus</taxon>
        <taxon>Aspergillus subgen. Nidulantes</taxon>
    </lineage>
</organism>
<sequence>MATVLTTSVPWHDGESKMHRLLRVPNQDNPTVPFLNHGAGLLIRRSPLLAIGALDNEGKPWCSLWGGEEGLATPTSVSSFDIKTPVGRTYDPVVESLLLDPAGSNGKPVAFLAVNLESRRRVKLFGKITAGSLNVTGEDERIRAGIAHLTVHVNGSLGNCPKYLNAKRIVPAPPDPKLISETPQLHPQAMELLSHADCLFISSSHRAQDMDTNIRGGPAGFVRVLSNEPAGAVFAYPEYSGNRLYQTLGNLQITPLAGYVFPDFETGNALFVTGRTEILIGKEASSILPRSNLVVRVSVTSARFVGKALSFRGVPGKSSPYNPTVRYLATEKNSAAALGNYESSVTATMIEKHIITPSIARFRFRISDPTEAGTWTPGQYATFSFFDELDMGYSHMMDDDPSSLNDDYVRTFTISSSPGHVPIGEFEITIRKHGNVTRYLFQTSDRAGLEVPLKGFGGEFRLPEPSSGILPFIAGGIGITPILAQIPVIDVSLLRLFWSISIKDIALVLDTFKRFPKLPPVTTVFISGLDTQSDETSPELEVAASSGAQIRGRRVEAQDLDLSLANVCRKTRHSAAASRWSYPGPGPSLTPLHKPRPISGLTLQGNFSILTIRYPLTSDISLFYRLVQHNQEDNSSSPLTTMSTYEGKKQSPSPLTKKHQLTHQLFQQLNTTLPPIPQPLNPKPKRAAAVPTSLPSSRLSPKSPRMKPARAAMLCPSPATSAPHSTLSPKR</sequence>
<evidence type="ECO:0000259" key="2">
    <source>
        <dbReference type="PROSITE" id="PS51384"/>
    </source>
</evidence>
<accession>A0A3D8S4X2</accession>
<dbReference type="PROSITE" id="PS51384">
    <property type="entry name" value="FAD_FR"/>
    <property type="match status" value="1"/>
</dbReference>
<dbReference type="GeneID" id="38115088"/>
<dbReference type="RefSeq" id="XP_026604214.1">
    <property type="nucleotide sequence ID" value="XM_026746734.1"/>
</dbReference>